<accession>A0ABQ5CBB5</accession>
<organism evidence="1 2">
    <name type="scientific">Tanacetum coccineum</name>
    <dbReference type="NCBI Taxonomy" id="301880"/>
    <lineage>
        <taxon>Eukaryota</taxon>
        <taxon>Viridiplantae</taxon>
        <taxon>Streptophyta</taxon>
        <taxon>Embryophyta</taxon>
        <taxon>Tracheophyta</taxon>
        <taxon>Spermatophyta</taxon>
        <taxon>Magnoliopsida</taxon>
        <taxon>eudicotyledons</taxon>
        <taxon>Gunneridae</taxon>
        <taxon>Pentapetalae</taxon>
        <taxon>asterids</taxon>
        <taxon>campanulids</taxon>
        <taxon>Asterales</taxon>
        <taxon>Asteraceae</taxon>
        <taxon>Asteroideae</taxon>
        <taxon>Anthemideae</taxon>
        <taxon>Anthemidinae</taxon>
        <taxon>Tanacetum</taxon>
    </lineage>
</organism>
<reference evidence="1" key="2">
    <citation type="submission" date="2022-01" db="EMBL/GenBank/DDBJ databases">
        <authorList>
            <person name="Yamashiro T."/>
            <person name="Shiraishi A."/>
            <person name="Satake H."/>
            <person name="Nakayama K."/>
        </authorList>
    </citation>
    <scope>NUCLEOTIDE SEQUENCE</scope>
</reference>
<gene>
    <name evidence="1" type="ORF">Tco_0893840</name>
</gene>
<evidence type="ECO:0000313" key="2">
    <source>
        <dbReference type="Proteomes" id="UP001151760"/>
    </source>
</evidence>
<evidence type="ECO:0000313" key="1">
    <source>
        <dbReference type="EMBL" id="GJT23903.1"/>
    </source>
</evidence>
<comment type="caution">
    <text evidence="1">The sequence shown here is derived from an EMBL/GenBank/DDBJ whole genome shotgun (WGS) entry which is preliminary data.</text>
</comment>
<dbReference type="EMBL" id="BQNB010014092">
    <property type="protein sequence ID" value="GJT23903.1"/>
    <property type="molecule type" value="Genomic_DNA"/>
</dbReference>
<dbReference type="Proteomes" id="UP001151760">
    <property type="component" value="Unassembled WGS sequence"/>
</dbReference>
<keyword evidence="2" id="KW-1185">Reference proteome</keyword>
<proteinExistence type="predicted"/>
<reference evidence="1" key="1">
    <citation type="journal article" date="2022" name="Int. J. Mol. Sci.">
        <title>Draft Genome of Tanacetum Coccineum: Genomic Comparison of Closely Related Tanacetum-Family Plants.</title>
        <authorList>
            <person name="Yamashiro T."/>
            <person name="Shiraishi A."/>
            <person name="Nakayama K."/>
            <person name="Satake H."/>
        </authorList>
    </citation>
    <scope>NUCLEOTIDE SEQUENCE</scope>
</reference>
<sequence>MARLVRLEELCVAANSRSSQIVLVRDLFIAEMELLSGSLVASSRVEFFKKLQQCDQLKLMELVKLIPQCISK</sequence>
<name>A0ABQ5CBB5_9ASTR</name>
<protein>
    <submittedName>
        <fullName evidence="1">Uncharacterized protein</fullName>
    </submittedName>
</protein>